<organism evidence="2 3">
    <name type="scientific">Corynebacterium glucuronolyticum</name>
    <dbReference type="NCBI Taxonomy" id="39791"/>
    <lineage>
        <taxon>Bacteria</taxon>
        <taxon>Bacillati</taxon>
        <taxon>Actinomycetota</taxon>
        <taxon>Actinomycetes</taxon>
        <taxon>Mycobacteriales</taxon>
        <taxon>Corynebacteriaceae</taxon>
        <taxon>Corynebacterium</taxon>
    </lineage>
</organism>
<dbReference type="OrthoDB" id="9799173at2"/>
<evidence type="ECO:0000313" key="2">
    <source>
        <dbReference type="EMBL" id="QQB46801.1"/>
    </source>
</evidence>
<proteinExistence type="predicted"/>
<evidence type="ECO:0000313" key="3">
    <source>
        <dbReference type="Proteomes" id="UP000596145"/>
    </source>
</evidence>
<dbReference type="Pfam" id="PF13274">
    <property type="entry name" value="SocA_Panacea"/>
    <property type="match status" value="1"/>
</dbReference>
<dbReference type="InterPro" id="IPR025272">
    <property type="entry name" value="SocA_Panacea"/>
</dbReference>
<reference evidence="2 3" key="1">
    <citation type="submission" date="2020-12" db="EMBL/GenBank/DDBJ databases">
        <title>FDA dAtabase for Regulatory Grade micrObial Sequences (FDA-ARGOS): Supporting development and validation of Infectious Disease Dx tests.</title>
        <authorList>
            <person name="Sproer C."/>
            <person name="Gronow S."/>
            <person name="Severitt S."/>
            <person name="Schroder I."/>
            <person name="Tallon L."/>
            <person name="Sadzewicz L."/>
            <person name="Zhao X."/>
            <person name="Boylan J."/>
            <person name="Ott S."/>
            <person name="Bowen H."/>
            <person name="Vavikolanu K."/>
            <person name="Mehta A."/>
            <person name="Aluvathingal J."/>
            <person name="Nadendla S."/>
            <person name="Lowell S."/>
            <person name="Myers T."/>
            <person name="Yan Y."/>
            <person name="Sichtig H."/>
        </authorList>
    </citation>
    <scope>NUCLEOTIDE SEQUENCE [LARGE SCALE GENOMIC DNA]</scope>
    <source>
        <strain evidence="2 3">FDAARGOS_1053</strain>
    </source>
</reference>
<dbReference type="EMBL" id="CP066007">
    <property type="protein sequence ID" value="QQB46801.1"/>
    <property type="molecule type" value="Genomic_DNA"/>
</dbReference>
<sequence>MSDRTIADFIEWAVRRELDEGRSPSISNLKAQKLAYLAESLYGYRSGDNLADTSFQAWNHGPVLPSLYSALKGNGKEPLSPHTERLTIGPDLETIYEIVWDDFGDMTASNLRNFTHRIGPYSSYYTEDRRGIIIPFEDIHSAWRDFIDAVEQRERKKSEVDTSFPDFPVPAPAIAEDGWVFDNGEAKELLAQFRAS</sequence>
<name>A0A7T4JVE6_9CORY</name>
<dbReference type="Proteomes" id="UP000596145">
    <property type="component" value="Chromosome"/>
</dbReference>
<protein>
    <submittedName>
        <fullName evidence="2">DUF4065 domain-containing protein</fullName>
    </submittedName>
</protein>
<dbReference type="RefSeq" id="WP_084037191.1">
    <property type="nucleotide sequence ID" value="NZ_CP066007.1"/>
</dbReference>
<feature type="domain" description="Antitoxin SocA-like Panacea" evidence="1">
    <location>
        <begin position="32"/>
        <end position="117"/>
    </location>
</feature>
<gene>
    <name evidence="2" type="ORF">I6I10_02380</name>
</gene>
<dbReference type="AlphaFoldDB" id="A0A7T4JVE6"/>
<evidence type="ECO:0000259" key="1">
    <source>
        <dbReference type="Pfam" id="PF13274"/>
    </source>
</evidence>
<accession>A0A7T4JVE6</accession>
<dbReference type="GeneID" id="92758840"/>